<accession>M2S1F0</accession>
<reference evidence="3" key="2">
    <citation type="journal article" date="2013" name="PLoS Genet.">
        <title>Comparative genome structure, secondary metabolite, and effector coding capacity across Cochliobolus pathogens.</title>
        <authorList>
            <person name="Condon B.J."/>
            <person name="Leng Y."/>
            <person name="Wu D."/>
            <person name="Bushley K.E."/>
            <person name="Ohm R.A."/>
            <person name="Otillar R."/>
            <person name="Martin J."/>
            <person name="Schackwitz W."/>
            <person name="Grimwood J."/>
            <person name="MohdZainudin N."/>
            <person name="Xue C."/>
            <person name="Wang R."/>
            <person name="Manning V.A."/>
            <person name="Dhillon B."/>
            <person name="Tu Z.J."/>
            <person name="Steffenson B.J."/>
            <person name="Salamov A."/>
            <person name="Sun H."/>
            <person name="Lowry S."/>
            <person name="LaButti K."/>
            <person name="Han J."/>
            <person name="Copeland A."/>
            <person name="Lindquist E."/>
            <person name="Barry K."/>
            <person name="Schmutz J."/>
            <person name="Baker S.E."/>
            <person name="Ciuffetti L.M."/>
            <person name="Grigoriev I.V."/>
            <person name="Zhong S."/>
            <person name="Turgeon B.G."/>
        </authorList>
    </citation>
    <scope>NUCLEOTIDE SEQUENCE [LARGE SCALE GENOMIC DNA]</scope>
    <source>
        <strain evidence="3">ND90Pr / ATCC 201652</strain>
    </source>
</reference>
<dbReference type="GeneID" id="19134951"/>
<dbReference type="AlphaFoldDB" id="M2S1F0"/>
<dbReference type="HOGENOM" id="CLU_2236124_0_0_1"/>
<name>M2S1F0_COCSN</name>
<gene>
    <name evidence="2" type="ORF">COCSADRAFT_239025</name>
</gene>
<keyword evidence="3" id="KW-1185">Reference proteome</keyword>
<evidence type="ECO:0000256" key="1">
    <source>
        <dbReference type="SAM" id="SignalP"/>
    </source>
</evidence>
<protein>
    <submittedName>
        <fullName evidence="2">Uncharacterized protein</fullName>
    </submittedName>
</protein>
<dbReference type="EMBL" id="KB445649">
    <property type="protein sequence ID" value="EMD61073.1"/>
    <property type="molecule type" value="Genomic_DNA"/>
</dbReference>
<proteinExistence type="predicted"/>
<dbReference type="KEGG" id="bsc:COCSADRAFT_239025"/>
<sequence>MPRMHPPNAPLFIISICSSSASAFHHQQQQPPFHPPPNYSSAHVCHPCICLIRIHALLPTMSSPQSLSVSVDLSKVTYSPPDGVKRAVIGLAPVPTFDLIDSCPWTISPPPPCQPSNLLKL</sequence>
<keyword evidence="1" id="KW-0732">Signal</keyword>
<dbReference type="RefSeq" id="XP_007703402.1">
    <property type="nucleotide sequence ID" value="XM_007705212.1"/>
</dbReference>
<evidence type="ECO:0000313" key="2">
    <source>
        <dbReference type="EMBL" id="EMD61073.1"/>
    </source>
</evidence>
<organism evidence="2 3">
    <name type="scientific">Cochliobolus sativus (strain ND90Pr / ATCC 201652)</name>
    <name type="common">Common root rot and spot blotch fungus</name>
    <name type="synonym">Bipolaris sorokiniana</name>
    <dbReference type="NCBI Taxonomy" id="665912"/>
    <lineage>
        <taxon>Eukaryota</taxon>
        <taxon>Fungi</taxon>
        <taxon>Dikarya</taxon>
        <taxon>Ascomycota</taxon>
        <taxon>Pezizomycotina</taxon>
        <taxon>Dothideomycetes</taxon>
        <taxon>Pleosporomycetidae</taxon>
        <taxon>Pleosporales</taxon>
        <taxon>Pleosporineae</taxon>
        <taxon>Pleosporaceae</taxon>
        <taxon>Bipolaris</taxon>
    </lineage>
</organism>
<dbReference type="Proteomes" id="UP000016934">
    <property type="component" value="Unassembled WGS sequence"/>
</dbReference>
<dbReference type="OrthoDB" id="10375936at2759"/>
<evidence type="ECO:0000313" key="3">
    <source>
        <dbReference type="Proteomes" id="UP000016934"/>
    </source>
</evidence>
<reference evidence="2 3" key="1">
    <citation type="journal article" date="2012" name="PLoS Pathog.">
        <title>Diverse lifestyles and strategies of plant pathogenesis encoded in the genomes of eighteen Dothideomycetes fungi.</title>
        <authorList>
            <person name="Ohm R.A."/>
            <person name="Feau N."/>
            <person name="Henrissat B."/>
            <person name="Schoch C.L."/>
            <person name="Horwitz B.A."/>
            <person name="Barry K.W."/>
            <person name="Condon B.J."/>
            <person name="Copeland A.C."/>
            <person name="Dhillon B."/>
            <person name="Glaser F."/>
            <person name="Hesse C.N."/>
            <person name="Kosti I."/>
            <person name="LaButti K."/>
            <person name="Lindquist E.A."/>
            <person name="Lucas S."/>
            <person name="Salamov A.A."/>
            <person name="Bradshaw R.E."/>
            <person name="Ciuffetti L."/>
            <person name="Hamelin R.C."/>
            <person name="Kema G.H.J."/>
            <person name="Lawrence C."/>
            <person name="Scott J.A."/>
            <person name="Spatafora J.W."/>
            <person name="Turgeon B.G."/>
            <person name="de Wit P.J.G.M."/>
            <person name="Zhong S."/>
            <person name="Goodwin S.B."/>
            <person name="Grigoriev I.V."/>
        </authorList>
    </citation>
    <scope>NUCLEOTIDE SEQUENCE [LARGE SCALE GENOMIC DNA]</scope>
    <source>
        <strain evidence="3">ND90Pr / ATCC 201652</strain>
    </source>
</reference>
<feature type="chain" id="PRO_5004025124" evidence="1">
    <location>
        <begin position="24"/>
        <end position="121"/>
    </location>
</feature>
<feature type="signal peptide" evidence="1">
    <location>
        <begin position="1"/>
        <end position="23"/>
    </location>
</feature>